<dbReference type="SUPFAM" id="SSF144059">
    <property type="entry name" value="ImpE-like"/>
    <property type="match status" value="1"/>
</dbReference>
<evidence type="ECO:0000313" key="1">
    <source>
        <dbReference type="EMBL" id="SFN65365.1"/>
    </source>
</evidence>
<keyword evidence="2" id="KW-1185">Reference proteome</keyword>
<accession>A0A1I5ASE1</accession>
<dbReference type="Pfam" id="PF07024">
    <property type="entry name" value="ImpE"/>
    <property type="match status" value="1"/>
</dbReference>
<dbReference type="OrthoDB" id="5416084at2"/>
<organism evidence="1 2">
    <name type="scientific">Izhakiella capsodis</name>
    <dbReference type="NCBI Taxonomy" id="1367852"/>
    <lineage>
        <taxon>Bacteria</taxon>
        <taxon>Pseudomonadati</taxon>
        <taxon>Pseudomonadota</taxon>
        <taxon>Gammaproteobacteria</taxon>
        <taxon>Enterobacterales</taxon>
        <taxon>Erwiniaceae</taxon>
        <taxon>Izhakiella</taxon>
    </lineage>
</organism>
<dbReference type="InterPro" id="IPR011990">
    <property type="entry name" value="TPR-like_helical_dom_sf"/>
</dbReference>
<dbReference type="Gene3D" id="1.25.40.10">
    <property type="entry name" value="Tetratricopeptide repeat domain"/>
    <property type="match status" value="1"/>
</dbReference>
<dbReference type="RefSeq" id="WP_092879427.1">
    <property type="nucleotide sequence ID" value="NZ_FOVC01000013.1"/>
</dbReference>
<dbReference type="Proteomes" id="UP000242222">
    <property type="component" value="Unassembled WGS sequence"/>
</dbReference>
<dbReference type="InterPro" id="IPR009211">
    <property type="entry name" value="TagJ"/>
</dbReference>
<proteinExistence type="predicted"/>
<evidence type="ECO:0000313" key="2">
    <source>
        <dbReference type="Proteomes" id="UP000242222"/>
    </source>
</evidence>
<dbReference type="AlphaFoldDB" id="A0A1I5ASE1"/>
<reference evidence="2" key="1">
    <citation type="submission" date="2016-10" db="EMBL/GenBank/DDBJ databases">
        <authorList>
            <person name="Varghese N."/>
            <person name="Submissions S."/>
        </authorList>
    </citation>
    <scope>NUCLEOTIDE SEQUENCE [LARGE SCALE GENOMIC DNA]</scope>
    <source>
        <strain evidence="2">N6PO6</strain>
    </source>
</reference>
<dbReference type="EMBL" id="FOVC01000013">
    <property type="protein sequence ID" value="SFN65365.1"/>
    <property type="molecule type" value="Genomic_DNA"/>
</dbReference>
<gene>
    <name evidence="1" type="ORF">SAMN05216516_1134</name>
</gene>
<name>A0A1I5ASE1_9GAMM</name>
<sequence length="270" mass="30212">MSTGKTGLITEMAEIDKMIAQSVDAVKTNPKDFENRLTLIKLYCLQSKWDNALHQLVTLQKIEPAVQQQCELYNNLIYSERMRESVLLGERAAGLVGNKQPVWINDLLKANALYAAGQFVEGERVRGQCIEAASAQPGYSSTIGEFEWLADGDDRLGPVCEFISAGAYRWVPVADIQSLLVNEPQGISDLIWAPAEIVIDGQTWKGYLPARYPLSITSEQSLKVGSKTEWQRQEGGRYIGLGRKMWITNLGEYSLFETGELTFSKRDNLQ</sequence>
<dbReference type="STRING" id="1367852.SAMN05216516_1134"/>
<dbReference type="PIRSF" id="PIRSF029288">
    <property type="entry name" value="SciE_ImpE"/>
    <property type="match status" value="1"/>
</dbReference>
<protein>
    <submittedName>
        <fullName evidence="1">Type VI secretion system protein ImpE</fullName>
    </submittedName>
</protein>